<dbReference type="KEGG" id="tpt:Tpet_0312"/>
<dbReference type="EMBL" id="CP000702">
    <property type="protein sequence ID" value="ABQ46341.1"/>
    <property type="molecule type" value="Genomic_DNA"/>
</dbReference>
<protein>
    <submittedName>
        <fullName evidence="1">Uncharacterized protein-like protein</fullName>
    </submittedName>
</protein>
<dbReference type="HOGENOM" id="CLU_146610_1_0_0"/>
<name>A5IJG8_THEP1</name>
<dbReference type="eggNOG" id="COG3906">
    <property type="taxonomic scope" value="Bacteria"/>
</dbReference>
<reference evidence="1 2" key="2">
    <citation type="journal article" date="2009" name="Proc. Natl. Acad. Sci. U.S.A.">
        <title>On the chimeric nature, thermophilic origin, and phylogenetic placement of the Thermotogales.</title>
        <authorList>
            <person name="Zhaxybayeva O."/>
            <person name="Swithers K.S."/>
            <person name="Lapierre P."/>
            <person name="Fournier G.P."/>
            <person name="Bickhart D.M."/>
            <person name="DeBoy R.T."/>
            <person name="Nelson K.E."/>
            <person name="Nesbo C.L."/>
            <person name="Doolittle W.F."/>
            <person name="Gogarten J.P."/>
            <person name="Noll K.M."/>
        </authorList>
    </citation>
    <scope>NUCLEOTIDE SEQUENCE [LARGE SCALE GENOMIC DNA]</scope>
    <source>
        <strain evidence="2">ATCC BAA-488 / DSM 13995 / JCM 10881 / RKU-1</strain>
    </source>
</reference>
<evidence type="ECO:0000313" key="2">
    <source>
        <dbReference type="Proteomes" id="UP000006558"/>
    </source>
</evidence>
<dbReference type="Proteomes" id="UP000006558">
    <property type="component" value="Chromosome"/>
</dbReference>
<proteinExistence type="predicted"/>
<dbReference type="STRING" id="390874.Tpet_0312"/>
<sequence>MSMHEHEHEHEHEHTTEVFSLIDQDGNEVFFHKLGEVEDEGNLFWVCEEVFLNDARDMIEDLGEVYIFKAEETPEGVMLEGVEYATAQKVFEKWQNSIPDIEEIFFEEDTEEDGE</sequence>
<accession>A5IJG8</accession>
<evidence type="ECO:0000313" key="1">
    <source>
        <dbReference type="EMBL" id="ABQ46341.1"/>
    </source>
</evidence>
<dbReference type="RefSeq" id="WP_011942977.1">
    <property type="nucleotide sequence ID" value="NC_009486.1"/>
</dbReference>
<reference evidence="2" key="1">
    <citation type="submission" date="2007-05" db="EMBL/GenBank/DDBJ databases">
        <title>Complete sequence of Thermotoga petrophila RKU-1.</title>
        <authorList>
            <consortium name="US DOE Joint Genome Institute"/>
            <person name="Copeland A."/>
            <person name="Lucas S."/>
            <person name="Lapidus A."/>
            <person name="Barry K."/>
            <person name="Glavina del Rio T."/>
            <person name="Dalin E."/>
            <person name="Tice H."/>
            <person name="Pitluck S."/>
            <person name="Sims D."/>
            <person name="Brettin T."/>
            <person name="Bruce D."/>
            <person name="Detter J.C."/>
            <person name="Han C."/>
            <person name="Tapia R."/>
            <person name="Schmutz J."/>
            <person name="Larimer F."/>
            <person name="Land M."/>
            <person name="Hauser L."/>
            <person name="Kyrpides N."/>
            <person name="Mikhailova N."/>
            <person name="Nelson K."/>
            <person name="Gogarten J.P."/>
            <person name="Noll K."/>
            <person name="Richardson P."/>
        </authorList>
    </citation>
    <scope>NUCLEOTIDE SEQUENCE [LARGE SCALE GENOMIC DNA]</scope>
    <source>
        <strain evidence="2">ATCC BAA-488 / DSM 13995 / JCM 10881 / RKU-1</strain>
    </source>
</reference>
<gene>
    <name evidence="1" type="ordered locus">Tpet_0312</name>
</gene>
<dbReference type="AlphaFoldDB" id="A5IJG8"/>
<organism evidence="1 2">
    <name type="scientific">Thermotoga petrophila (strain ATCC BAA-488 / DSM 13995 / JCM 10881 / RKU-1)</name>
    <dbReference type="NCBI Taxonomy" id="390874"/>
    <lineage>
        <taxon>Bacteria</taxon>
        <taxon>Thermotogati</taxon>
        <taxon>Thermotogota</taxon>
        <taxon>Thermotogae</taxon>
        <taxon>Thermotogales</taxon>
        <taxon>Thermotogaceae</taxon>
        <taxon>Thermotoga</taxon>
    </lineage>
</organism>